<feature type="signal peptide" evidence="1">
    <location>
        <begin position="1"/>
        <end position="15"/>
    </location>
</feature>
<feature type="chain" id="PRO_5012745706" evidence="1">
    <location>
        <begin position="16"/>
        <end position="129"/>
    </location>
</feature>
<keyword evidence="1" id="KW-0732">Signal</keyword>
<protein>
    <submittedName>
        <fullName evidence="2">Uncharacterized protein</fullName>
    </submittedName>
</protein>
<name>S0B2R0_ENTIV</name>
<reference evidence="2" key="1">
    <citation type="submission" date="2012-06" db="EMBL/GenBank/DDBJ databases">
        <title>Short 5' UTR of Entamoeba genes.</title>
        <authorList>
            <person name="Hiranuka K."/>
            <person name="Kumagai M."/>
            <person name="Wakaguri H."/>
            <person name="Suzuki Y."/>
            <person name="Sugano S."/>
            <person name="Watanabe J."/>
            <person name="Makioka A."/>
        </authorList>
    </citation>
    <scope>NUCLEOTIDE SEQUENCE</scope>
    <source>
        <strain evidence="2">IP1</strain>
    </source>
</reference>
<dbReference type="EMBL" id="AK423323">
    <property type="protein sequence ID" value="BAN41743.1"/>
    <property type="molecule type" value="mRNA"/>
</dbReference>
<accession>S0B2R0</accession>
<sequence length="129" mass="15290">MRALAIFTLIVCINAYPFFGVSYMEKEVAEQRVCMIETQIEHLEDVRRNLLDALDASYEDLFNAGCSRARNHLKRIITKLRKSVVKVDKRIKKTRHIIKKVIKRLNPRARNEVIRNCKVERRLMHSHLF</sequence>
<proteinExistence type="evidence at transcript level"/>
<evidence type="ECO:0000256" key="1">
    <source>
        <dbReference type="SAM" id="SignalP"/>
    </source>
</evidence>
<evidence type="ECO:0000313" key="2">
    <source>
        <dbReference type="EMBL" id="BAN41743.1"/>
    </source>
</evidence>
<dbReference type="VEuPathDB" id="AmoebaDB:EIN_186800"/>
<organism evidence="2">
    <name type="scientific">Entamoeba invadens</name>
    <dbReference type="NCBI Taxonomy" id="33085"/>
    <lineage>
        <taxon>Eukaryota</taxon>
        <taxon>Amoebozoa</taxon>
        <taxon>Evosea</taxon>
        <taxon>Archamoebae</taxon>
        <taxon>Mastigamoebida</taxon>
        <taxon>Entamoebidae</taxon>
        <taxon>Entamoeba</taxon>
    </lineage>
</organism>
<dbReference type="AlphaFoldDB" id="S0B2R0"/>